<dbReference type="EMBL" id="QWLV01000001">
    <property type="protein sequence ID" value="RHW19047.1"/>
    <property type="molecule type" value="Genomic_DNA"/>
</dbReference>
<dbReference type="Proteomes" id="UP000266693">
    <property type="component" value="Unassembled WGS sequence"/>
</dbReference>
<proteinExistence type="inferred from homology"/>
<evidence type="ECO:0000256" key="2">
    <source>
        <dbReference type="ARBA" id="ARBA00008681"/>
    </source>
</evidence>
<evidence type="ECO:0000256" key="5">
    <source>
        <dbReference type="SAM" id="SignalP"/>
    </source>
</evidence>
<comment type="caution">
    <text evidence="7">The sequence shown here is derived from an EMBL/GenBank/DDBJ whole genome shotgun (WGS) entry which is preliminary data.</text>
</comment>
<feature type="chain" id="PRO_5017335221" description="17 kDa surface antigen" evidence="5">
    <location>
        <begin position="21"/>
        <end position="127"/>
    </location>
</feature>
<dbReference type="AlphaFoldDB" id="A0A396RQX8"/>
<evidence type="ECO:0000256" key="4">
    <source>
        <dbReference type="ARBA" id="ARBA00023288"/>
    </source>
</evidence>
<gene>
    <name evidence="7" type="ORF">D1610_02645</name>
</gene>
<evidence type="ECO:0000256" key="3">
    <source>
        <dbReference type="ARBA" id="ARBA00015281"/>
    </source>
</evidence>
<reference evidence="7 8" key="1">
    <citation type="submission" date="2018-08" db="EMBL/GenBank/DDBJ databases">
        <title>The multiple taxonomic identification of Sphingomonas gilva.</title>
        <authorList>
            <person name="Zhu D."/>
            <person name="Zheng S."/>
        </authorList>
    </citation>
    <scope>NUCLEOTIDE SEQUENCE [LARGE SCALE GENOMIC DNA]</scope>
    <source>
        <strain evidence="7 8">ZDH117</strain>
    </source>
</reference>
<sequence>MRIPVSVLALAAAIPLSACASMYGDDGYGYGGDGYFGQEGYAERTYRQGDYRARPLRDDDMIYRGRDGRYYCRRDDGSTGLVVGGIAGGVLGNIIAPGGSKLLGTILGAGAGALAGREIDRNDARCQ</sequence>
<comment type="similarity">
    <text evidence="2">Belongs to the rickettsiale 17 kDa surface antigen family.</text>
</comment>
<feature type="domain" description="Glycine zipper 2TM" evidence="6">
    <location>
        <begin position="80"/>
        <end position="119"/>
    </location>
</feature>
<evidence type="ECO:0000259" key="6">
    <source>
        <dbReference type="Pfam" id="PF05433"/>
    </source>
</evidence>
<keyword evidence="8" id="KW-1185">Reference proteome</keyword>
<evidence type="ECO:0000313" key="7">
    <source>
        <dbReference type="EMBL" id="RHW19047.1"/>
    </source>
</evidence>
<protein>
    <recommendedName>
        <fullName evidence="3">17 kDa surface antigen</fullName>
    </recommendedName>
</protein>
<dbReference type="GO" id="GO:0009279">
    <property type="term" value="C:cell outer membrane"/>
    <property type="evidence" value="ECO:0007669"/>
    <property type="project" value="UniProtKB-SubCell"/>
</dbReference>
<evidence type="ECO:0000256" key="1">
    <source>
        <dbReference type="ARBA" id="ARBA00004459"/>
    </source>
</evidence>
<organism evidence="7 8">
    <name type="scientific">Sphingomonas gilva</name>
    <dbReference type="NCBI Taxonomy" id="2305907"/>
    <lineage>
        <taxon>Bacteria</taxon>
        <taxon>Pseudomonadati</taxon>
        <taxon>Pseudomonadota</taxon>
        <taxon>Alphaproteobacteria</taxon>
        <taxon>Sphingomonadales</taxon>
        <taxon>Sphingomonadaceae</taxon>
        <taxon>Sphingomonas</taxon>
    </lineage>
</organism>
<evidence type="ECO:0000313" key="8">
    <source>
        <dbReference type="Proteomes" id="UP000266693"/>
    </source>
</evidence>
<dbReference type="RefSeq" id="WP_118862555.1">
    <property type="nucleotide sequence ID" value="NZ_QWLV01000001.1"/>
</dbReference>
<name>A0A396RQX8_9SPHN</name>
<accession>A0A396RQX8</accession>
<keyword evidence="5" id="KW-0732">Signal</keyword>
<feature type="signal peptide" evidence="5">
    <location>
        <begin position="1"/>
        <end position="20"/>
    </location>
</feature>
<dbReference type="Pfam" id="PF05433">
    <property type="entry name" value="Rick_17kDa_Anti"/>
    <property type="match status" value="1"/>
</dbReference>
<keyword evidence="4" id="KW-0449">Lipoprotein</keyword>
<dbReference type="InterPro" id="IPR008816">
    <property type="entry name" value="Gly_zipper_2TM_dom"/>
</dbReference>
<comment type="subcellular location">
    <subcellularLocation>
        <location evidence="1">Cell outer membrane</location>
        <topology evidence="1">Lipid-anchor</topology>
    </subcellularLocation>
</comment>